<evidence type="ECO:0000256" key="2">
    <source>
        <dbReference type="ARBA" id="ARBA00011738"/>
    </source>
</evidence>
<dbReference type="InterPro" id="IPR022383">
    <property type="entry name" value="Lactate/malate_DH_C"/>
</dbReference>
<evidence type="ECO:0000256" key="8">
    <source>
        <dbReference type="PIRSR" id="PIRSR000102-1"/>
    </source>
</evidence>
<evidence type="ECO:0000256" key="11">
    <source>
        <dbReference type="RuleBase" id="RU003369"/>
    </source>
</evidence>
<feature type="binding site" evidence="9">
    <location>
        <position position="176"/>
    </location>
    <ligand>
        <name>substrate</name>
    </ligand>
</feature>
<keyword evidence="5 11" id="KW-0560">Oxidoreductase</keyword>
<evidence type="ECO:0000259" key="12">
    <source>
        <dbReference type="Pfam" id="PF00056"/>
    </source>
</evidence>
<dbReference type="FunFam" id="3.90.110.10:FF:000001">
    <property type="entry name" value="Malate dehydrogenase"/>
    <property type="match status" value="1"/>
</dbReference>
<feature type="binding site" evidence="9">
    <location>
        <position position="110"/>
    </location>
    <ligand>
        <name>substrate</name>
    </ligand>
</feature>
<evidence type="ECO:0000313" key="14">
    <source>
        <dbReference type="EMBL" id="KAJ1644469.1"/>
    </source>
</evidence>
<keyword evidence="15" id="KW-1185">Reference proteome</keyword>
<dbReference type="InterPro" id="IPR010097">
    <property type="entry name" value="Malate_DH_type1"/>
</dbReference>
<dbReference type="NCBIfam" id="TIGR01772">
    <property type="entry name" value="MDH_euk_gproteo"/>
    <property type="match status" value="1"/>
</dbReference>
<feature type="binding site" evidence="10">
    <location>
        <position position="117"/>
    </location>
    <ligand>
        <name>NAD(+)</name>
        <dbReference type="ChEBI" id="CHEBI:57540"/>
    </ligand>
</feature>
<dbReference type="Gene3D" id="3.40.50.720">
    <property type="entry name" value="NAD(P)-binding Rossmann-like Domain"/>
    <property type="match status" value="1"/>
</dbReference>
<dbReference type="FunFam" id="3.40.50.720:FF:000013">
    <property type="entry name" value="Malate dehydrogenase"/>
    <property type="match status" value="1"/>
</dbReference>
<dbReference type="InterPro" id="IPR001557">
    <property type="entry name" value="L-lactate/malate_DH"/>
</dbReference>
<dbReference type="CDD" id="cd01337">
    <property type="entry name" value="MDH_glyoxysomal_mitochondrial"/>
    <property type="match status" value="1"/>
</dbReference>
<feature type="active site" description="Proton acceptor" evidence="8">
    <location>
        <position position="197"/>
    </location>
</feature>
<dbReference type="InterPro" id="IPR001236">
    <property type="entry name" value="Lactate/malate_DH_N"/>
</dbReference>
<evidence type="ECO:0000256" key="9">
    <source>
        <dbReference type="PIRSR" id="PIRSR000102-2"/>
    </source>
</evidence>
<evidence type="ECO:0000313" key="15">
    <source>
        <dbReference type="Proteomes" id="UP001145021"/>
    </source>
</evidence>
<dbReference type="GO" id="GO:0005737">
    <property type="term" value="C:cytoplasm"/>
    <property type="evidence" value="ECO:0007669"/>
    <property type="project" value="TreeGrafter"/>
</dbReference>
<feature type="binding site" evidence="10">
    <location>
        <position position="247"/>
    </location>
    <ligand>
        <name>NAD(+)</name>
        <dbReference type="ChEBI" id="CHEBI:57540"/>
    </ligand>
</feature>
<evidence type="ECO:0000256" key="5">
    <source>
        <dbReference type="ARBA" id="ARBA00023002"/>
    </source>
</evidence>
<dbReference type="PANTHER" id="PTHR11540:SF16">
    <property type="entry name" value="MALATE DEHYDROGENASE, MITOCHONDRIAL"/>
    <property type="match status" value="1"/>
</dbReference>
<dbReference type="PANTHER" id="PTHR11540">
    <property type="entry name" value="MALATE AND LACTATE DEHYDROGENASE"/>
    <property type="match status" value="1"/>
</dbReference>
<comment type="caution">
    <text evidence="14">The sequence shown here is derived from an EMBL/GenBank/DDBJ whole genome shotgun (WGS) entry which is preliminary data.</text>
</comment>
<evidence type="ECO:0000256" key="3">
    <source>
        <dbReference type="ARBA" id="ARBA00012995"/>
    </source>
</evidence>
<comment type="subunit">
    <text evidence="2">Homodimer.</text>
</comment>
<evidence type="ECO:0000256" key="7">
    <source>
        <dbReference type="ARBA" id="ARBA00048313"/>
    </source>
</evidence>
<dbReference type="EC" id="1.1.1.37" evidence="3"/>
<accession>A0A9W7XK16</accession>
<sequence>MFASRNAVKLAARAFSTSVASQSKVAVLGAAGGIGQPLSLLLKANPRVTELGLYDIVNTPGVAADVGHINTLSKVEGFTAKDQDGLKKALQGAELVVIPAGVPRKPGMTRDDLFNTNAGIVRDLAKACAEHCPQAKLLIISNPVNSTVPIATEVFKNAGVYDPKKIFGVTSLDLVRASRFIGDKIGKIVDVPVIGGHAGITIIPLFSQVEGLSLTTEERDALTDRVQFGGDEVVKAKDGLGSATLSMAYAGARFADSLLRAASGESVLEWAFIRTDMFKNKGLEFFSTYVKLDQDGVKEILPLPENISEYEKHLIQKAIPELKKSETKGSSFVANSQ</sequence>
<evidence type="ECO:0000256" key="1">
    <source>
        <dbReference type="ARBA" id="ARBA00008824"/>
    </source>
</evidence>
<dbReference type="Gene3D" id="3.90.110.10">
    <property type="entry name" value="Lactate dehydrogenase/glycoside hydrolase, family 4, C-terminal"/>
    <property type="match status" value="1"/>
</dbReference>
<keyword evidence="4" id="KW-0816">Tricarboxylic acid cycle</keyword>
<reference evidence="14" key="1">
    <citation type="submission" date="2022-07" db="EMBL/GenBank/DDBJ databases">
        <title>Phylogenomic reconstructions and comparative analyses of Kickxellomycotina fungi.</title>
        <authorList>
            <person name="Reynolds N.K."/>
            <person name="Stajich J.E."/>
            <person name="Barry K."/>
            <person name="Grigoriev I.V."/>
            <person name="Crous P."/>
            <person name="Smith M.E."/>
        </authorList>
    </citation>
    <scope>NUCLEOTIDE SEQUENCE</scope>
    <source>
        <strain evidence="14">NBRC 105413</strain>
    </source>
</reference>
<dbReference type="SUPFAM" id="SSF56327">
    <property type="entry name" value="LDH C-terminal domain-like"/>
    <property type="match status" value="1"/>
</dbReference>
<dbReference type="SUPFAM" id="SSF51735">
    <property type="entry name" value="NAD(P)-binding Rossmann-fold domains"/>
    <property type="match status" value="1"/>
</dbReference>
<dbReference type="GO" id="GO:0030060">
    <property type="term" value="F:L-malate dehydrogenase (NAD+) activity"/>
    <property type="evidence" value="ECO:0007669"/>
    <property type="project" value="UniProtKB-EC"/>
</dbReference>
<comment type="catalytic activity">
    <reaction evidence="7">
        <text>(S)-malate + NAD(+) = oxaloacetate + NADH + H(+)</text>
        <dbReference type="Rhea" id="RHEA:21432"/>
        <dbReference type="ChEBI" id="CHEBI:15378"/>
        <dbReference type="ChEBI" id="CHEBI:15589"/>
        <dbReference type="ChEBI" id="CHEBI:16452"/>
        <dbReference type="ChEBI" id="CHEBI:57540"/>
        <dbReference type="ChEBI" id="CHEBI:57945"/>
        <dbReference type="EC" id="1.1.1.37"/>
    </reaction>
</comment>
<protein>
    <recommendedName>
        <fullName evidence="3">malate dehydrogenase</fullName>
        <ecNumber evidence="3">1.1.1.37</ecNumber>
    </recommendedName>
</protein>
<dbReference type="GO" id="GO:0019752">
    <property type="term" value="P:carboxylic acid metabolic process"/>
    <property type="evidence" value="ECO:0007669"/>
    <property type="project" value="InterPro"/>
</dbReference>
<feature type="domain" description="Lactate/malate dehydrogenase C-terminal" evidence="13">
    <location>
        <begin position="170"/>
        <end position="332"/>
    </location>
</feature>
<feature type="binding site" evidence="9">
    <location>
        <position position="142"/>
    </location>
    <ligand>
        <name>substrate</name>
    </ligand>
</feature>
<dbReference type="InterPro" id="IPR015955">
    <property type="entry name" value="Lactate_DH/Glyco_Ohase_4_C"/>
</dbReference>
<dbReference type="AlphaFoldDB" id="A0A9W7XK16"/>
<feature type="binding site" evidence="10">
    <location>
        <begin position="140"/>
        <end position="142"/>
    </location>
    <ligand>
        <name>NAD(+)</name>
        <dbReference type="ChEBI" id="CHEBI:57540"/>
    </ligand>
</feature>
<dbReference type="PIRSF" id="PIRSF000102">
    <property type="entry name" value="Lac_mal_DH"/>
    <property type="match status" value="1"/>
</dbReference>
<name>A0A9W7XK16_9FUNG</name>
<dbReference type="GO" id="GO:0006099">
    <property type="term" value="P:tricarboxylic acid cycle"/>
    <property type="evidence" value="ECO:0007669"/>
    <property type="project" value="UniProtKB-KW"/>
</dbReference>
<dbReference type="Pfam" id="PF00056">
    <property type="entry name" value="Ldh_1_N"/>
    <property type="match status" value="1"/>
</dbReference>
<feature type="binding site" evidence="9">
    <location>
        <position position="104"/>
    </location>
    <ligand>
        <name>substrate</name>
    </ligand>
</feature>
<dbReference type="InterPro" id="IPR036291">
    <property type="entry name" value="NAD(P)-bd_dom_sf"/>
</dbReference>
<evidence type="ECO:0000256" key="4">
    <source>
        <dbReference type="ARBA" id="ARBA00022532"/>
    </source>
</evidence>
<evidence type="ECO:0000259" key="13">
    <source>
        <dbReference type="Pfam" id="PF02866"/>
    </source>
</evidence>
<comment type="similarity">
    <text evidence="1">Belongs to the LDH/MDH superfamily. MDH type 1 family.</text>
</comment>
<proteinExistence type="inferred from homology"/>
<gene>
    <name evidence="14" type="primary">MDH1</name>
    <name evidence="14" type="ORF">LPJ64_003863</name>
</gene>
<keyword evidence="6 10" id="KW-0520">NAD</keyword>
<dbReference type="EMBL" id="JANBOH010000163">
    <property type="protein sequence ID" value="KAJ1644469.1"/>
    <property type="molecule type" value="Genomic_DNA"/>
</dbReference>
<feature type="binding site" evidence="10">
    <location>
        <begin position="29"/>
        <end position="35"/>
    </location>
    <ligand>
        <name>NAD(+)</name>
        <dbReference type="ChEBI" id="CHEBI:57540"/>
    </ligand>
</feature>
<evidence type="ECO:0000256" key="6">
    <source>
        <dbReference type="ARBA" id="ARBA00023027"/>
    </source>
</evidence>
<dbReference type="Pfam" id="PF02866">
    <property type="entry name" value="Ldh_1_C"/>
    <property type="match status" value="1"/>
</dbReference>
<evidence type="ECO:0000256" key="10">
    <source>
        <dbReference type="PIRSR" id="PIRSR000102-3"/>
    </source>
</evidence>
<organism evidence="14 15">
    <name type="scientific">Coemansia asiatica</name>
    <dbReference type="NCBI Taxonomy" id="1052880"/>
    <lineage>
        <taxon>Eukaryota</taxon>
        <taxon>Fungi</taxon>
        <taxon>Fungi incertae sedis</taxon>
        <taxon>Zoopagomycota</taxon>
        <taxon>Kickxellomycotina</taxon>
        <taxon>Kickxellomycetes</taxon>
        <taxon>Kickxellales</taxon>
        <taxon>Kickxellaceae</taxon>
        <taxon>Coemansia</taxon>
    </lineage>
</organism>
<feature type="binding site" evidence="10">
    <location>
        <position position="55"/>
    </location>
    <ligand>
        <name>NAD(+)</name>
        <dbReference type="ChEBI" id="CHEBI:57540"/>
    </ligand>
</feature>
<feature type="domain" description="Lactate/malate dehydrogenase N-terminal" evidence="12">
    <location>
        <begin position="24"/>
        <end position="168"/>
    </location>
</feature>
<dbReference type="Proteomes" id="UP001145021">
    <property type="component" value="Unassembled WGS sequence"/>
</dbReference>